<dbReference type="Gene3D" id="3.40.1190.20">
    <property type="match status" value="1"/>
</dbReference>
<protein>
    <recommendedName>
        <fullName evidence="1">pyridoxal kinase</fullName>
        <ecNumber evidence="1">2.7.1.35</ecNumber>
    </recommendedName>
</protein>
<dbReference type="InterPro" id="IPR013749">
    <property type="entry name" value="PM/HMP-P_kinase-1"/>
</dbReference>
<reference evidence="7 8" key="1">
    <citation type="submission" date="2022-06" db="EMBL/GenBank/DDBJ databases">
        <title>Endosaccharibacter gen. nov., sp. nov., endophytic bacteria isolated from sugarcane.</title>
        <authorList>
            <person name="Pitiwittayakul N."/>
            <person name="Yukphan P."/>
            <person name="Charoenyingcharoen P."/>
            <person name="Tanasupawat S."/>
        </authorList>
    </citation>
    <scope>NUCLEOTIDE SEQUENCE [LARGE SCALE GENOMIC DNA]</scope>
    <source>
        <strain evidence="7 8">KSS8</strain>
    </source>
</reference>
<keyword evidence="3" id="KW-0547">Nucleotide-binding</keyword>
<dbReference type="CDD" id="cd01173">
    <property type="entry name" value="pyridoxal_pyridoxamine_kinase"/>
    <property type="match status" value="1"/>
</dbReference>
<evidence type="ECO:0000313" key="7">
    <source>
        <dbReference type="EMBL" id="MCQ8277880.1"/>
    </source>
</evidence>
<dbReference type="EMBL" id="JAMSKV010000003">
    <property type="protein sequence ID" value="MCQ8277880.1"/>
    <property type="molecule type" value="Genomic_DNA"/>
</dbReference>
<keyword evidence="4 7" id="KW-0418">Kinase</keyword>
<organism evidence="7 8">
    <name type="scientific">Endosaccharibacter trunci</name>
    <dbReference type="NCBI Taxonomy" id="2812733"/>
    <lineage>
        <taxon>Bacteria</taxon>
        <taxon>Pseudomonadati</taxon>
        <taxon>Pseudomonadota</taxon>
        <taxon>Alphaproteobacteria</taxon>
        <taxon>Acetobacterales</taxon>
        <taxon>Acetobacteraceae</taxon>
        <taxon>Endosaccharibacter</taxon>
    </lineage>
</organism>
<dbReference type="EC" id="2.7.1.35" evidence="1"/>
<evidence type="ECO:0000259" key="6">
    <source>
        <dbReference type="Pfam" id="PF08543"/>
    </source>
</evidence>
<evidence type="ECO:0000256" key="2">
    <source>
        <dbReference type="ARBA" id="ARBA00022679"/>
    </source>
</evidence>
<dbReference type="InterPro" id="IPR029056">
    <property type="entry name" value="Ribokinase-like"/>
</dbReference>
<dbReference type="InterPro" id="IPR004625">
    <property type="entry name" value="PyrdxlKinase"/>
</dbReference>
<dbReference type="PANTHER" id="PTHR10534:SF2">
    <property type="entry name" value="PYRIDOXAL KINASE"/>
    <property type="match status" value="1"/>
</dbReference>
<evidence type="ECO:0000313" key="8">
    <source>
        <dbReference type="Proteomes" id="UP001524587"/>
    </source>
</evidence>
<feature type="domain" description="Pyridoxamine kinase/Phosphomethylpyrimidine kinase" evidence="6">
    <location>
        <begin position="113"/>
        <end position="284"/>
    </location>
</feature>
<evidence type="ECO:0000256" key="4">
    <source>
        <dbReference type="ARBA" id="ARBA00022777"/>
    </source>
</evidence>
<dbReference type="RefSeq" id="WP_422863340.1">
    <property type="nucleotide sequence ID" value="NZ_JAMSKV010000003.1"/>
</dbReference>
<gene>
    <name evidence="7" type="primary">pdxY</name>
    <name evidence="7" type="ORF">NFI95_05405</name>
</gene>
<keyword evidence="5" id="KW-0067">ATP-binding</keyword>
<comment type="caution">
    <text evidence="7">The sequence shown here is derived from an EMBL/GenBank/DDBJ whole genome shotgun (WGS) entry which is preliminary data.</text>
</comment>
<keyword evidence="8" id="KW-1185">Reference proteome</keyword>
<dbReference type="Proteomes" id="UP001524587">
    <property type="component" value="Unassembled WGS sequence"/>
</dbReference>
<accession>A0ABT1W4S7</accession>
<dbReference type="SUPFAM" id="SSF53613">
    <property type="entry name" value="Ribokinase-like"/>
    <property type="match status" value="1"/>
</dbReference>
<dbReference type="NCBIfam" id="TIGR00687">
    <property type="entry name" value="pyridox_kin"/>
    <property type="match status" value="1"/>
</dbReference>
<dbReference type="GO" id="GO:0008478">
    <property type="term" value="F:pyridoxal kinase activity"/>
    <property type="evidence" value="ECO:0007669"/>
    <property type="project" value="UniProtKB-EC"/>
</dbReference>
<dbReference type="PANTHER" id="PTHR10534">
    <property type="entry name" value="PYRIDOXAL KINASE"/>
    <property type="match status" value="1"/>
</dbReference>
<evidence type="ECO:0000256" key="3">
    <source>
        <dbReference type="ARBA" id="ARBA00022741"/>
    </source>
</evidence>
<sequence length="311" mass="32847">MRLSIVFLLSDAMQASETRIVNILSVQSWVAYGHVGNAAALFPLQRLGAEVFAVNTVQFSNHPGYGDHAGRITGGDAVAELLAGLERRGILPGLDAVLSGYLGDAGSLDAVLGLVARARQAHPGLLFCCDPVLGDRGPGVYVAPSLAEALRHRAVPEADILLPNMFELGFLLDGPDAQPQARDLATLARDAARLRARMRPGGLVLVTSVVLDNSPPGTVGLFLATPRGDHLLYTPELPAAFNGAGDLLSALFLWGLLRSDGPARALDHAASAVWCVLDHTAKQGAREPMVVQAQDQLLSPWRRFASVPAVP</sequence>
<dbReference type="Pfam" id="PF08543">
    <property type="entry name" value="Phos_pyr_kin"/>
    <property type="match status" value="1"/>
</dbReference>
<evidence type="ECO:0000256" key="1">
    <source>
        <dbReference type="ARBA" id="ARBA00012104"/>
    </source>
</evidence>
<name>A0ABT1W4S7_9PROT</name>
<proteinExistence type="predicted"/>
<evidence type="ECO:0000256" key="5">
    <source>
        <dbReference type="ARBA" id="ARBA00022840"/>
    </source>
</evidence>
<keyword evidence="2 7" id="KW-0808">Transferase</keyword>